<feature type="chain" id="PRO_5030642311" evidence="1">
    <location>
        <begin position="30"/>
        <end position="94"/>
    </location>
</feature>
<dbReference type="AlphaFoldDB" id="A0A7W9L9F1"/>
<sequence length="94" mass="9854">MSIFRRRTGVVAAQLTLMLSLPPAFPALAHGIPKDSGNSWKSGNYRSKGGRQVNNGNFQNANGAVNSNNTVSGGNNANGPQCIVERRALLKGGC</sequence>
<name>A0A7W9L9F1_9ACTN</name>
<protein>
    <submittedName>
        <fullName evidence="2">Uncharacterized protein</fullName>
    </submittedName>
</protein>
<keyword evidence="1" id="KW-0732">Signal</keyword>
<evidence type="ECO:0000256" key="1">
    <source>
        <dbReference type="SAM" id="SignalP"/>
    </source>
</evidence>
<evidence type="ECO:0000313" key="3">
    <source>
        <dbReference type="Proteomes" id="UP000579153"/>
    </source>
</evidence>
<accession>A0A7W9L9F1</accession>
<comment type="caution">
    <text evidence="2">The sequence shown here is derived from an EMBL/GenBank/DDBJ whole genome shotgun (WGS) entry which is preliminary data.</text>
</comment>
<reference evidence="2 3" key="1">
    <citation type="submission" date="2020-08" db="EMBL/GenBank/DDBJ databases">
        <title>Sequencing the genomes of 1000 actinobacteria strains.</title>
        <authorList>
            <person name="Klenk H.-P."/>
        </authorList>
    </citation>
    <scope>NUCLEOTIDE SEQUENCE [LARGE SCALE GENOMIC DNA]</scope>
    <source>
        <strain evidence="2 3">DSM 45507</strain>
    </source>
</reference>
<dbReference type="Proteomes" id="UP000579153">
    <property type="component" value="Unassembled WGS sequence"/>
</dbReference>
<organism evidence="2 3">
    <name type="scientific">Nonomuraea jabiensis</name>
    <dbReference type="NCBI Taxonomy" id="882448"/>
    <lineage>
        <taxon>Bacteria</taxon>
        <taxon>Bacillati</taxon>
        <taxon>Actinomycetota</taxon>
        <taxon>Actinomycetes</taxon>
        <taxon>Streptosporangiales</taxon>
        <taxon>Streptosporangiaceae</taxon>
        <taxon>Nonomuraea</taxon>
    </lineage>
</organism>
<keyword evidence="3" id="KW-1185">Reference proteome</keyword>
<dbReference type="EMBL" id="JACHMB010000001">
    <property type="protein sequence ID" value="MBB5775540.1"/>
    <property type="molecule type" value="Genomic_DNA"/>
</dbReference>
<proteinExistence type="predicted"/>
<gene>
    <name evidence="2" type="ORF">HD596_002296</name>
</gene>
<dbReference type="RefSeq" id="WP_185069213.1">
    <property type="nucleotide sequence ID" value="NZ_JACHMB010000001.1"/>
</dbReference>
<evidence type="ECO:0000313" key="2">
    <source>
        <dbReference type="EMBL" id="MBB5775540.1"/>
    </source>
</evidence>
<feature type="signal peptide" evidence="1">
    <location>
        <begin position="1"/>
        <end position="29"/>
    </location>
</feature>